<evidence type="ECO:0000313" key="8">
    <source>
        <dbReference type="Proteomes" id="UP001151287"/>
    </source>
</evidence>
<dbReference type="GO" id="GO:0008270">
    <property type="term" value="F:zinc ion binding"/>
    <property type="evidence" value="ECO:0007669"/>
    <property type="project" value="UniProtKB-KW"/>
</dbReference>
<dbReference type="OrthoDB" id="106784at2759"/>
<feature type="domain" description="DWNN" evidence="6">
    <location>
        <begin position="4"/>
        <end position="75"/>
    </location>
</feature>
<dbReference type="PROSITE" id="PS51282">
    <property type="entry name" value="DWNN"/>
    <property type="match status" value="1"/>
</dbReference>
<evidence type="ECO:0000259" key="6">
    <source>
        <dbReference type="PROSITE" id="PS51282"/>
    </source>
</evidence>
<keyword evidence="2" id="KW-0479">Metal-binding</keyword>
<dbReference type="EMBL" id="JAMQYH010000004">
    <property type="protein sequence ID" value="KAJ1691313.1"/>
    <property type="molecule type" value="Genomic_DNA"/>
</dbReference>
<dbReference type="SMART" id="SM01180">
    <property type="entry name" value="DWNN"/>
    <property type="match status" value="1"/>
</dbReference>
<comment type="subcellular location">
    <subcellularLocation>
        <location evidence="1">Nucleus</location>
    </subcellularLocation>
</comment>
<dbReference type="InterPro" id="IPR014891">
    <property type="entry name" value="DWNN_domain"/>
</dbReference>
<dbReference type="Proteomes" id="UP001151287">
    <property type="component" value="Unassembled WGS sequence"/>
</dbReference>
<dbReference type="GO" id="GO:0016567">
    <property type="term" value="P:protein ubiquitination"/>
    <property type="evidence" value="ECO:0007669"/>
    <property type="project" value="InterPro"/>
</dbReference>
<protein>
    <recommendedName>
        <fullName evidence="6">DWNN domain-containing protein</fullName>
    </recommendedName>
</protein>
<dbReference type="GO" id="GO:0006511">
    <property type="term" value="P:ubiquitin-dependent protein catabolic process"/>
    <property type="evidence" value="ECO:0007669"/>
    <property type="project" value="TreeGrafter"/>
</dbReference>
<dbReference type="GO" id="GO:0005634">
    <property type="term" value="C:nucleus"/>
    <property type="evidence" value="ECO:0007669"/>
    <property type="project" value="UniProtKB-SubCell"/>
</dbReference>
<dbReference type="Gene3D" id="3.10.20.90">
    <property type="entry name" value="Phosphatidylinositol 3-kinase Catalytic Subunit, Chain A, domain 1"/>
    <property type="match status" value="1"/>
</dbReference>
<dbReference type="PANTHER" id="PTHR15439:SF0">
    <property type="entry name" value="CELL DIVISION CYCLE AND APOPTOSIS REGULATOR PROTEIN 1-RELATED"/>
    <property type="match status" value="1"/>
</dbReference>
<proteinExistence type="predicted"/>
<dbReference type="Gene3D" id="3.30.40.10">
    <property type="entry name" value="Zinc/RING finger domain, C3HC4 (zinc finger)"/>
    <property type="match status" value="1"/>
</dbReference>
<dbReference type="Gene3D" id="4.10.60.10">
    <property type="entry name" value="Zinc finger, CCHC-type"/>
    <property type="match status" value="1"/>
</dbReference>
<name>A0A9Q0CCD6_9POAL</name>
<keyword evidence="5" id="KW-0539">Nucleus</keyword>
<dbReference type="Pfam" id="PF13696">
    <property type="entry name" value="zf-CCHC_2"/>
    <property type="match status" value="1"/>
</dbReference>
<gene>
    <name evidence="7" type="ORF">LUZ63_015468</name>
</gene>
<accession>A0A9Q0CCD6</accession>
<evidence type="ECO:0000256" key="2">
    <source>
        <dbReference type="ARBA" id="ARBA00022723"/>
    </source>
</evidence>
<dbReference type="GO" id="GO:0006397">
    <property type="term" value="P:mRNA processing"/>
    <property type="evidence" value="ECO:0007669"/>
    <property type="project" value="InterPro"/>
</dbReference>
<keyword evidence="3" id="KW-0863">Zinc-finger</keyword>
<evidence type="ECO:0000313" key="7">
    <source>
        <dbReference type="EMBL" id="KAJ1691313.1"/>
    </source>
</evidence>
<dbReference type="InterPro" id="IPR033489">
    <property type="entry name" value="RBBP6"/>
</dbReference>
<dbReference type="GO" id="GO:0061630">
    <property type="term" value="F:ubiquitin protein ligase activity"/>
    <property type="evidence" value="ECO:0007669"/>
    <property type="project" value="InterPro"/>
</dbReference>
<dbReference type="Pfam" id="PF08783">
    <property type="entry name" value="DWNN"/>
    <property type="match status" value="1"/>
</dbReference>
<reference evidence="7" key="1">
    <citation type="journal article" date="2022" name="Cell">
        <title>Repeat-based holocentromeres influence genome architecture and karyotype evolution.</title>
        <authorList>
            <person name="Hofstatter P.G."/>
            <person name="Thangavel G."/>
            <person name="Lux T."/>
            <person name="Neumann P."/>
            <person name="Vondrak T."/>
            <person name="Novak P."/>
            <person name="Zhang M."/>
            <person name="Costa L."/>
            <person name="Castellani M."/>
            <person name="Scott A."/>
            <person name="Toegelov H."/>
            <person name="Fuchs J."/>
            <person name="Mata-Sucre Y."/>
            <person name="Dias Y."/>
            <person name="Vanzela A.L.L."/>
            <person name="Huettel B."/>
            <person name="Almeida C.C.S."/>
            <person name="Simkova H."/>
            <person name="Souza G."/>
            <person name="Pedrosa-Harand A."/>
            <person name="Macas J."/>
            <person name="Mayer K.F.X."/>
            <person name="Houben A."/>
            <person name="Marques A."/>
        </authorList>
    </citation>
    <scope>NUCLEOTIDE SEQUENCE</scope>
    <source>
        <strain evidence="7">RhyBre1mFocal</strain>
    </source>
</reference>
<sequence>MGSIYYRFKSQNQFKPLHVEGMLITVSNLRKRLLGLIKLRRGDGLLIFNCQTNEEYMNGETMISRNTRVLLRRVPLAWPIPTLFAEQKEQISVIEKPTSFLSKSIVDEIIDLTWGDFGDDPFSPVISDEQNPQLIESKSDAYSIAEIGRDNKGVKNGAISDSHLIVGREERKRKAPPIGYICHRCETPGHYIQHCPISSDQSYANKRIRRPSGAVAVLEPVRATFSREMEKVPTMASAQSTTDIPLGLRCPLCREVMKEASIALKCCMKSFCDKCIRDHIIKTKTCECGASNALVENLKPNRTIRDIIDELLSRSSCTSTSNSSTITSLSR</sequence>
<keyword evidence="8" id="KW-1185">Reference proteome</keyword>
<evidence type="ECO:0000256" key="1">
    <source>
        <dbReference type="ARBA" id="ARBA00004123"/>
    </source>
</evidence>
<dbReference type="InterPro" id="IPR013083">
    <property type="entry name" value="Znf_RING/FYVE/PHD"/>
</dbReference>
<evidence type="ECO:0000256" key="5">
    <source>
        <dbReference type="ARBA" id="ARBA00023242"/>
    </source>
</evidence>
<keyword evidence="4" id="KW-0862">Zinc</keyword>
<dbReference type="SUPFAM" id="SSF57850">
    <property type="entry name" value="RING/U-box"/>
    <property type="match status" value="1"/>
</dbReference>
<organism evidence="7 8">
    <name type="scientific">Rhynchospora breviuscula</name>
    <dbReference type="NCBI Taxonomy" id="2022672"/>
    <lineage>
        <taxon>Eukaryota</taxon>
        <taxon>Viridiplantae</taxon>
        <taxon>Streptophyta</taxon>
        <taxon>Embryophyta</taxon>
        <taxon>Tracheophyta</taxon>
        <taxon>Spermatophyta</taxon>
        <taxon>Magnoliopsida</taxon>
        <taxon>Liliopsida</taxon>
        <taxon>Poales</taxon>
        <taxon>Cyperaceae</taxon>
        <taxon>Cyperoideae</taxon>
        <taxon>Rhynchosporeae</taxon>
        <taxon>Rhynchospora</taxon>
    </lineage>
</organism>
<evidence type="ECO:0000256" key="4">
    <source>
        <dbReference type="ARBA" id="ARBA00022833"/>
    </source>
</evidence>
<dbReference type="InterPro" id="IPR025829">
    <property type="entry name" value="Zn_knuckle_CX2CX3GHX4C"/>
</dbReference>
<comment type="caution">
    <text evidence="7">The sequence shown here is derived from an EMBL/GenBank/DDBJ whole genome shotgun (WGS) entry which is preliminary data.</text>
</comment>
<dbReference type="PANTHER" id="PTHR15439">
    <property type="entry name" value="RETINOBLASTOMA-BINDING PROTEIN 6"/>
    <property type="match status" value="1"/>
</dbReference>
<dbReference type="AlphaFoldDB" id="A0A9Q0CCD6"/>
<evidence type="ECO:0000256" key="3">
    <source>
        <dbReference type="ARBA" id="ARBA00022771"/>
    </source>
</evidence>